<proteinExistence type="predicted"/>
<name>A0A848RGY6_9FIRM</name>
<evidence type="ECO:0000313" key="2">
    <source>
        <dbReference type="Proteomes" id="UP000568273"/>
    </source>
</evidence>
<comment type="caution">
    <text evidence="1">The sequence shown here is derived from an EMBL/GenBank/DDBJ whole genome shotgun (WGS) entry which is preliminary data.</text>
</comment>
<keyword evidence="2" id="KW-1185">Reference proteome</keyword>
<evidence type="ECO:0000313" key="1">
    <source>
        <dbReference type="EMBL" id="NMW84683.1"/>
    </source>
</evidence>
<gene>
    <name evidence="1" type="ORF">HKO22_02855</name>
</gene>
<sequence length="193" mass="22456">MSLNKLGLKFDLIGMLRDLEKTLSYRVIALIDEMVLELNSKDFEYATGTFKKELIEMSEDYVKYKIGSPHWYSWIVNYGKGSAMASDNPFLQDYMNDDVLWNDARDKLDRTIVPRHKGVHEVPNWEAGEGTKPLYGSNNTNYNLEEKGDPRFLPRYPSRYLDRVMLDSKDRLISEINNVFRTFPYSDYLKGGG</sequence>
<dbReference type="AlphaFoldDB" id="A0A848RGY6"/>
<dbReference type="RefSeq" id="WP_169968392.1">
    <property type="nucleotide sequence ID" value="NZ_JABDSR010000003.1"/>
</dbReference>
<organism evidence="1 2">
    <name type="scientific">Peptoniphilus faecalis</name>
    <dbReference type="NCBI Taxonomy" id="2731255"/>
    <lineage>
        <taxon>Bacteria</taxon>
        <taxon>Bacillati</taxon>
        <taxon>Bacillota</taxon>
        <taxon>Tissierellia</taxon>
        <taxon>Tissierellales</taxon>
        <taxon>Peptoniphilaceae</taxon>
        <taxon>Peptoniphilus</taxon>
    </lineage>
</organism>
<dbReference type="Proteomes" id="UP000568273">
    <property type="component" value="Unassembled WGS sequence"/>
</dbReference>
<reference evidence="1" key="1">
    <citation type="submission" date="2020-04" db="EMBL/GenBank/DDBJ databases">
        <title>Peptoniphilus sp. nov. isolated from swine feces.</title>
        <authorList>
            <person name="Ryu S.W."/>
        </authorList>
    </citation>
    <scope>NUCLEOTIDE SEQUENCE [LARGE SCALE GENOMIC DNA]</scope>
    <source>
        <strain evidence="1">AGMB00490</strain>
    </source>
</reference>
<accession>A0A848RGY6</accession>
<dbReference type="EMBL" id="JABDSR010000003">
    <property type="protein sequence ID" value="NMW84683.1"/>
    <property type="molecule type" value="Genomic_DNA"/>
</dbReference>
<protein>
    <submittedName>
        <fullName evidence="1">Uncharacterized protein</fullName>
    </submittedName>
</protein>